<dbReference type="Pfam" id="PF24847">
    <property type="entry name" value="DUF7722"/>
    <property type="match status" value="1"/>
</dbReference>
<dbReference type="PANTHER" id="PTHR34380:SF1">
    <property type="entry name" value="OS01G0221300 PROTEIN"/>
    <property type="match status" value="1"/>
</dbReference>
<feature type="compositionally biased region" description="Acidic residues" evidence="2">
    <location>
        <begin position="389"/>
        <end position="399"/>
    </location>
</feature>
<sequence length="781" mass="87493">MEVSTEEAETKDFKSCKCGEFEKWIVELELEIEKRKSEYQELEAKFKELGEAKNGLENEVKGLRAKNGKVKEANGVVHLTVQEEEDQVMQLMIENKVLECEKKTAEREVEVWKQKYKELELYVSKLDDCVVSKGGERELNQVIRGKDGADPTCNTPGTPFTDIMCNHTVGGKLGIYLDSEGKSGRQVRKNLSFEEGESPSKKMAPSTPGYVRPVGPNVINICDSDDESDISGIQMVTPDDQVNGKGNVMFHSLEGTPDSENQKIAEIILKGAVCSQICEEDMDACNNNVPRVSTPKRKRAANIVASDTESDEDDNVPISKLKKMHLQESIPHEASFDSVSLMSDDFKGPVTRSRQRLATLRQHERKVKARSSSTKTSATNYQRGIPTTDDVEDSEESDDTGSHSEGESLDGFIVNDTHVSDADDTSSQSEEKSDGGNDAFSQPEDEGDDGSSLSGDESDGDTDLGKILSRFQRSKDHKFKWEFEGDMLADFGKDPELCMKAVCALYRQQTAEEKISKETLHDNGRGFSKFDAQRGSKLAEFLIDGDPSGDLKKSVQELQEHNSNGVKLCQKLATHYSKQLFQIYKNKEDPLFLPRDQENVLDSISPSEHMQGDFPFSGLRIMVPAHHVTDRWLKELEKDNVLGVLTLKLGMVLLEQDALDQENAIQLDSKFYLVNAALVCSQNHVTLMNSPTKGHLHSSLSAEERESMESVTFWAGGRVKEQQEKCGGFQMPLHYPRYSRSEYETMPEWQLDRLLTEYGLPVVGSVEQKRKFSIGAFLWPR</sequence>
<dbReference type="InterPro" id="IPR056139">
    <property type="entry name" value="DUF7722"/>
</dbReference>
<dbReference type="Proteomes" id="UP001314170">
    <property type="component" value="Unassembled WGS sequence"/>
</dbReference>
<dbReference type="EMBL" id="CAWUPB010000246">
    <property type="protein sequence ID" value="CAK7324103.1"/>
    <property type="molecule type" value="Genomic_DNA"/>
</dbReference>
<dbReference type="AlphaFoldDB" id="A0AAV1QR74"/>
<evidence type="ECO:0000256" key="1">
    <source>
        <dbReference type="SAM" id="Coils"/>
    </source>
</evidence>
<comment type="caution">
    <text evidence="4">The sequence shown here is derived from an EMBL/GenBank/DDBJ whole genome shotgun (WGS) entry which is preliminary data.</text>
</comment>
<organism evidence="4 5">
    <name type="scientific">Dovyalis caffra</name>
    <dbReference type="NCBI Taxonomy" id="77055"/>
    <lineage>
        <taxon>Eukaryota</taxon>
        <taxon>Viridiplantae</taxon>
        <taxon>Streptophyta</taxon>
        <taxon>Embryophyta</taxon>
        <taxon>Tracheophyta</taxon>
        <taxon>Spermatophyta</taxon>
        <taxon>Magnoliopsida</taxon>
        <taxon>eudicotyledons</taxon>
        <taxon>Gunneridae</taxon>
        <taxon>Pentapetalae</taxon>
        <taxon>rosids</taxon>
        <taxon>fabids</taxon>
        <taxon>Malpighiales</taxon>
        <taxon>Salicaceae</taxon>
        <taxon>Flacourtieae</taxon>
        <taxon>Dovyalis</taxon>
    </lineage>
</organism>
<proteinExistence type="predicted"/>
<reference evidence="4 5" key="1">
    <citation type="submission" date="2024-01" db="EMBL/GenBank/DDBJ databases">
        <authorList>
            <person name="Waweru B."/>
        </authorList>
    </citation>
    <scope>NUCLEOTIDE SEQUENCE [LARGE SCALE GENOMIC DNA]</scope>
</reference>
<evidence type="ECO:0000256" key="2">
    <source>
        <dbReference type="SAM" id="MobiDB-lite"/>
    </source>
</evidence>
<accession>A0AAV1QR74</accession>
<name>A0AAV1QR74_9ROSI</name>
<feature type="region of interest" description="Disordered" evidence="2">
    <location>
        <begin position="350"/>
        <end position="464"/>
    </location>
</feature>
<evidence type="ECO:0000259" key="3">
    <source>
        <dbReference type="Pfam" id="PF24847"/>
    </source>
</evidence>
<evidence type="ECO:0000313" key="5">
    <source>
        <dbReference type="Proteomes" id="UP001314170"/>
    </source>
</evidence>
<dbReference type="PANTHER" id="PTHR34380">
    <property type="entry name" value="BNAA03G12380D PROTEIN"/>
    <property type="match status" value="1"/>
</dbReference>
<keyword evidence="1" id="KW-0175">Coiled coil</keyword>
<protein>
    <recommendedName>
        <fullName evidence="3">DUF7722 domain-containing protein</fullName>
    </recommendedName>
</protein>
<keyword evidence="5" id="KW-1185">Reference proteome</keyword>
<feature type="coiled-coil region" evidence="1">
    <location>
        <begin position="25"/>
        <end position="122"/>
    </location>
</feature>
<feature type="compositionally biased region" description="Low complexity" evidence="2">
    <location>
        <begin position="370"/>
        <end position="379"/>
    </location>
</feature>
<evidence type="ECO:0000313" key="4">
    <source>
        <dbReference type="EMBL" id="CAK7324103.1"/>
    </source>
</evidence>
<feature type="domain" description="DUF7722" evidence="3">
    <location>
        <begin position="735"/>
        <end position="780"/>
    </location>
</feature>
<gene>
    <name evidence="4" type="ORF">DCAF_LOCUS1740</name>
</gene>